<keyword evidence="5 9" id="KW-0653">Protein transport</keyword>
<evidence type="ECO:0000313" key="10">
    <source>
        <dbReference type="EMBL" id="RVU47003.1"/>
    </source>
</evidence>
<evidence type="ECO:0000256" key="8">
    <source>
        <dbReference type="ARBA" id="ARBA00023136"/>
    </source>
</evidence>
<feature type="transmembrane region" description="Helical" evidence="9">
    <location>
        <begin position="77"/>
        <end position="98"/>
    </location>
</feature>
<reference evidence="10 11" key="1">
    <citation type="submission" date="2019-01" db="EMBL/GenBank/DDBJ databases">
        <title>Lujinxingia litoralis gen. nov., sp. nov. and Lujinxingia sediminis gen. nov., sp. nov., new members in the order Bradymonadales, isolated from coastal sediment.</title>
        <authorList>
            <person name="Li C.-M."/>
        </authorList>
    </citation>
    <scope>NUCLEOTIDE SEQUENCE [LARGE SCALE GENOMIC DNA]</scope>
    <source>
        <strain evidence="10 11">SEH01</strain>
    </source>
</reference>
<comment type="subcellular location">
    <subcellularLocation>
        <location evidence="1">Membrane</location>
    </subcellularLocation>
</comment>
<sequence>MLRAGPHYESPVFVPGAGSSCHDELAKRARQTRAIMDVSRLVTLTYISTAVVAFVIFDKTFKWIWASFDALSEFTVIPPILTLTTTLAIASVVGLIMWMKRHPKVDPFLTEVIIELKKVTWPSWKDTQRSTVVVIIFSIILSFFLWGSDQIWKRVTDYILTIGI</sequence>
<evidence type="ECO:0000256" key="4">
    <source>
        <dbReference type="ARBA" id="ARBA00022692"/>
    </source>
</evidence>
<proteinExistence type="inferred from homology"/>
<dbReference type="InterPro" id="IPR001901">
    <property type="entry name" value="Translocase_SecE/Sec61-g"/>
</dbReference>
<evidence type="ECO:0000313" key="11">
    <source>
        <dbReference type="Proteomes" id="UP000282926"/>
    </source>
</evidence>
<keyword evidence="3 9" id="KW-1003">Cell membrane</keyword>
<dbReference type="Proteomes" id="UP000282926">
    <property type="component" value="Unassembled WGS sequence"/>
</dbReference>
<dbReference type="PANTHER" id="PTHR33910:SF1">
    <property type="entry name" value="PROTEIN TRANSLOCASE SUBUNIT SECE"/>
    <property type="match status" value="1"/>
</dbReference>
<dbReference type="HAMAP" id="MF_00422">
    <property type="entry name" value="SecE"/>
    <property type="match status" value="1"/>
</dbReference>
<dbReference type="PANTHER" id="PTHR33910">
    <property type="entry name" value="PROTEIN TRANSLOCASE SUBUNIT SECE"/>
    <property type="match status" value="1"/>
</dbReference>
<name>A0ABY0CW16_9DELT</name>
<dbReference type="PRINTS" id="PR01650">
    <property type="entry name" value="SECETRNLCASE"/>
</dbReference>
<evidence type="ECO:0000256" key="7">
    <source>
        <dbReference type="ARBA" id="ARBA00023010"/>
    </source>
</evidence>
<feature type="transmembrane region" description="Helical" evidence="9">
    <location>
        <begin position="131"/>
        <end position="148"/>
    </location>
</feature>
<keyword evidence="11" id="KW-1185">Reference proteome</keyword>
<evidence type="ECO:0000256" key="1">
    <source>
        <dbReference type="ARBA" id="ARBA00004370"/>
    </source>
</evidence>
<comment type="subunit">
    <text evidence="9">Component of the Sec protein translocase complex. Heterotrimer consisting of SecY, SecE and SecG subunits. The heterotrimers can form oligomers, although 1 heterotrimer is thought to be able to translocate proteins. Interacts with the ribosome. Interacts with SecDF, and other proteins may be involved. Interacts with SecA.</text>
</comment>
<comment type="caution">
    <text evidence="10">The sequence shown here is derived from an EMBL/GenBank/DDBJ whole genome shotgun (WGS) entry which is preliminary data.</text>
</comment>
<keyword evidence="4 9" id="KW-0812">Transmembrane</keyword>
<evidence type="ECO:0000256" key="5">
    <source>
        <dbReference type="ARBA" id="ARBA00022927"/>
    </source>
</evidence>
<gene>
    <name evidence="9 10" type="primary">secE</name>
    <name evidence="10" type="ORF">EA187_07660</name>
</gene>
<dbReference type="PROSITE" id="PS51257">
    <property type="entry name" value="PROKAR_LIPOPROTEIN"/>
    <property type="match status" value="1"/>
</dbReference>
<accession>A0ABY0CW16</accession>
<evidence type="ECO:0000256" key="6">
    <source>
        <dbReference type="ARBA" id="ARBA00022989"/>
    </source>
</evidence>
<feature type="transmembrane region" description="Helical" evidence="9">
    <location>
        <begin position="38"/>
        <end position="57"/>
    </location>
</feature>
<organism evidence="10 11">
    <name type="scientific">Lujinxingia sediminis</name>
    <dbReference type="NCBI Taxonomy" id="2480984"/>
    <lineage>
        <taxon>Bacteria</taxon>
        <taxon>Deltaproteobacteria</taxon>
        <taxon>Bradymonadales</taxon>
        <taxon>Lujinxingiaceae</taxon>
        <taxon>Lujinxingia</taxon>
    </lineage>
</organism>
<keyword evidence="2 9" id="KW-0813">Transport</keyword>
<protein>
    <recommendedName>
        <fullName evidence="9">Protein translocase subunit SecE</fullName>
    </recommendedName>
</protein>
<dbReference type="Pfam" id="PF00584">
    <property type="entry name" value="SecE"/>
    <property type="match status" value="1"/>
</dbReference>
<comment type="caution">
    <text evidence="9">Lacks conserved residue(s) required for the propagation of feature annotation.</text>
</comment>
<dbReference type="InterPro" id="IPR038379">
    <property type="entry name" value="SecE_sf"/>
</dbReference>
<dbReference type="InterPro" id="IPR005807">
    <property type="entry name" value="SecE_bac"/>
</dbReference>
<dbReference type="NCBIfam" id="TIGR00964">
    <property type="entry name" value="secE_bact"/>
    <property type="match status" value="1"/>
</dbReference>
<dbReference type="Gene3D" id="1.20.5.1030">
    <property type="entry name" value="Preprotein translocase secy subunit"/>
    <property type="match status" value="1"/>
</dbReference>
<dbReference type="EMBL" id="SADD01000002">
    <property type="protein sequence ID" value="RVU47003.1"/>
    <property type="molecule type" value="Genomic_DNA"/>
</dbReference>
<keyword evidence="6 9" id="KW-1133">Transmembrane helix</keyword>
<evidence type="ECO:0000256" key="9">
    <source>
        <dbReference type="HAMAP-Rule" id="MF_00422"/>
    </source>
</evidence>
<evidence type="ECO:0000256" key="2">
    <source>
        <dbReference type="ARBA" id="ARBA00022448"/>
    </source>
</evidence>
<evidence type="ECO:0000256" key="3">
    <source>
        <dbReference type="ARBA" id="ARBA00022475"/>
    </source>
</evidence>
<comment type="similarity">
    <text evidence="9">Belongs to the SecE/SEC61-gamma family.</text>
</comment>
<comment type="function">
    <text evidence="9">Essential subunit of the Sec protein translocation channel SecYEG. Clamps together the 2 halves of SecY. May contact the channel plug during translocation.</text>
</comment>
<keyword evidence="8 9" id="KW-0472">Membrane</keyword>
<keyword evidence="7 9" id="KW-0811">Translocation</keyword>